<proteinExistence type="predicted"/>
<dbReference type="InterPro" id="IPR029063">
    <property type="entry name" value="SAM-dependent_MTases_sf"/>
</dbReference>
<evidence type="ECO:0000256" key="4">
    <source>
        <dbReference type="ARBA" id="ARBA00022691"/>
    </source>
</evidence>
<dbReference type="GO" id="GO:0003723">
    <property type="term" value="F:RNA binding"/>
    <property type="evidence" value="ECO:0007669"/>
    <property type="project" value="UniProtKB-KW"/>
</dbReference>
<evidence type="ECO:0000256" key="3">
    <source>
        <dbReference type="ARBA" id="ARBA00022679"/>
    </source>
</evidence>
<evidence type="ECO:0000256" key="6">
    <source>
        <dbReference type="ARBA" id="ARBA00023042"/>
    </source>
</evidence>
<keyword evidence="2" id="KW-0489">Methyltransferase</keyword>
<dbReference type="Proteomes" id="UP000591131">
    <property type="component" value="Unassembled WGS sequence"/>
</dbReference>
<comment type="caution">
    <text evidence="9">The sequence shown here is derived from an EMBL/GenBank/DDBJ whole genome shotgun (WGS) entry which is preliminary data.</text>
</comment>
<dbReference type="Gene3D" id="3.40.50.150">
    <property type="entry name" value="Vaccinia Virus protein VP39"/>
    <property type="match status" value="1"/>
</dbReference>
<keyword evidence="6" id="KW-0506">mRNA capping</keyword>
<dbReference type="OrthoDB" id="10248867at2759"/>
<dbReference type="InterPro" id="IPR039753">
    <property type="entry name" value="RG7MT1"/>
</dbReference>
<dbReference type="SUPFAM" id="SSF53335">
    <property type="entry name" value="S-adenosyl-L-methionine-dependent methyltransferases"/>
    <property type="match status" value="1"/>
</dbReference>
<dbReference type="EMBL" id="JAAPAO010000200">
    <property type="protein sequence ID" value="KAF4667939.1"/>
    <property type="molecule type" value="Genomic_DNA"/>
</dbReference>
<dbReference type="CDD" id="cd02440">
    <property type="entry name" value="AdoMet_MTases"/>
    <property type="match status" value="1"/>
</dbReference>
<dbReference type="PANTHER" id="PTHR12189">
    <property type="entry name" value="MRNA GUANINE-7- METHYLTRANSFERASE"/>
    <property type="match status" value="1"/>
</dbReference>
<dbReference type="AlphaFoldDB" id="A0A7J6M8V3"/>
<keyword evidence="5" id="KW-0694">RNA-binding</keyword>
<keyword evidence="6" id="KW-0507">mRNA processing</keyword>
<dbReference type="InterPro" id="IPR004971">
    <property type="entry name" value="mRNA_G-N7_MeTrfase_dom"/>
</dbReference>
<organism evidence="9 10">
    <name type="scientific">Perkinsus chesapeaki</name>
    <name type="common">Clam parasite</name>
    <name type="synonym">Perkinsus andrewsi</name>
    <dbReference type="NCBI Taxonomy" id="330153"/>
    <lineage>
        <taxon>Eukaryota</taxon>
        <taxon>Sar</taxon>
        <taxon>Alveolata</taxon>
        <taxon>Perkinsozoa</taxon>
        <taxon>Perkinsea</taxon>
        <taxon>Perkinsida</taxon>
        <taxon>Perkinsidae</taxon>
        <taxon>Perkinsus</taxon>
    </lineage>
</organism>
<evidence type="ECO:0000259" key="8">
    <source>
        <dbReference type="PROSITE" id="PS51562"/>
    </source>
</evidence>
<evidence type="ECO:0000313" key="10">
    <source>
        <dbReference type="Proteomes" id="UP000591131"/>
    </source>
</evidence>
<reference evidence="9 10" key="1">
    <citation type="submission" date="2020-04" db="EMBL/GenBank/DDBJ databases">
        <title>Perkinsus chesapeaki whole genome sequence.</title>
        <authorList>
            <person name="Bogema D.R."/>
        </authorList>
    </citation>
    <scope>NUCLEOTIDE SEQUENCE [LARGE SCALE GENOMIC DNA]</scope>
    <source>
        <strain evidence="9">ATCC PRA-425</strain>
    </source>
</reference>
<protein>
    <recommendedName>
        <fullName evidence="1">mRNA (guanine-N(7))-methyltransferase</fullName>
        <ecNumber evidence="1">2.1.1.56</ecNumber>
    </recommendedName>
</protein>
<evidence type="ECO:0000256" key="1">
    <source>
        <dbReference type="ARBA" id="ARBA00011926"/>
    </source>
</evidence>
<dbReference type="EC" id="2.1.1.56" evidence="1"/>
<keyword evidence="4" id="KW-0949">S-adenosyl-L-methionine</keyword>
<dbReference type="PANTHER" id="PTHR12189:SF2">
    <property type="entry name" value="MRNA CAP GUANINE-N7 METHYLTRANSFERASE"/>
    <property type="match status" value="1"/>
</dbReference>
<dbReference type="Pfam" id="PF03291">
    <property type="entry name" value="mRNA_G-N7_MeTrfase"/>
    <property type="match status" value="1"/>
</dbReference>
<name>A0A7J6M8V3_PERCH</name>
<dbReference type="PROSITE" id="PS51562">
    <property type="entry name" value="RNA_CAP0_MT"/>
    <property type="match status" value="1"/>
</dbReference>
<comment type="catalytic activity">
    <reaction evidence="7">
        <text>a 5'-end (5'-triphosphoguanosine)-ribonucleoside in mRNA + S-adenosyl-L-methionine = a 5'-end (N(7)-methyl 5'-triphosphoguanosine)-ribonucleoside in mRNA + S-adenosyl-L-homocysteine</text>
        <dbReference type="Rhea" id="RHEA:67008"/>
        <dbReference type="Rhea" id="RHEA-COMP:17166"/>
        <dbReference type="Rhea" id="RHEA-COMP:17167"/>
        <dbReference type="ChEBI" id="CHEBI:57856"/>
        <dbReference type="ChEBI" id="CHEBI:59789"/>
        <dbReference type="ChEBI" id="CHEBI:156461"/>
        <dbReference type="ChEBI" id="CHEBI:167617"/>
        <dbReference type="EC" id="2.1.1.56"/>
    </reaction>
</comment>
<gene>
    <name evidence="9" type="ORF">FOL47_003332</name>
</gene>
<feature type="domain" description="MRNA cap 0 methyltransferase" evidence="8">
    <location>
        <begin position="274"/>
        <end position="582"/>
    </location>
</feature>
<evidence type="ECO:0000313" key="9">
    <source>
        <dbReference type="EMBL" id="KAF4667939.1"/>
    </source>
</evidence>
<evidence type="ECO:0000256" key="7">
    <source>
        <dbReference type="ARBA" id="ARBA00044712"/>
    </source>
</evidence>
<dbReference type="GO" id="GO:0004482">
    <property type="term" value="F:mRNA 5'-cap (guanine-N7-)-methyltransferase activity"/>
    <property type="evidence" value="ECO:0007669"/>
    <property type="project" value="UniProtKB-EC"/>
</dbReference>
<keyword evidence="3" id="KW-0808">Transferase</keyword>
<evidence type="ECO:0000256" key="2">
    <source>
        <dbReference type="ARBA" id="ARBA00022603"/>
    </source>
</evidence>
<sequence>MTSATPAVQPPKDGIPRQLRMCAPSELSGSSYMPIFRRLEGGLIKALASRPKEEVRLSVSLVTFTDKMSGESVGLPISRATGCCFIDPSGSFDTKDDAALQEPSKAVQSLKAHEAGWTSVDVSEATVAPTGGEEIVERYLIYRPESSIHLRVDVCIPQIDYQGPEGPCTVFRFNKGPDLWWRVVVQGRGLRVDVNPSLLRNQYTRMIGHHSHGLSVAVRDLLRNAESLATMADGMPAPALCYENLFTAAGAAASFNVQDHYDRKTRNQVSQNESEVGALRKYNNLVKRVLIEKFVPPSGPVVLDLACGHGQDLWKYSACKPRLYIGIDISSEAIEEAKRRYGESEQRLQYRAVFIQGNLEDETTFKKAILIAEQEGVCCAAAAGDTRVFDTVSMQLAMHYLMSSEEAAQQLLARVSAVLKPGGNFIGTIPCSETISNRLKHTTISSDGSAKFGNDHYSVTFEKEELAKLCRTRTAVPQGESAAAVIDHKMCSSIWGVVYRFWLIESIDDQAEYMVPFKSFDAAARGSNLKCVLHANFGAFLDHYETKCDVVRTFRRKHSGVVLSPEEEPVFNFYTTFVFTRSSS</sequence>
<keyword evidence="10" id="KW-1185">Reference proteome</keyword>
<dbReference type="GO" id="GO:0005634">
    <property type="term" value="C:nucleus"/>
    <property type="evidence" value="ECO:0007669"/>
    <property type="project" value="TreeGrafter"/>
</dbReference>
<accession>A0A7J6M8V3</accession>
<evidence type="ECO:0000256" key="5">
    <source>
        <dbReference type="ARBA" id="ARBA00022884"/>
    </source>
</evidence>